<protein>
    <submittedName>
        <fullName evidence="11">Na+/H+ antiporter NhaC family protein</fullName>
    </submittedName>
</protein>
<evidence type="ECO:0000256" key="2">
    <source>
        <dbReference type="ARBA" id="ARBA00022448"/>
    </source>
</evidence>
<evidence type="ECO:0000259" key="10">
    <source>
        <dbReference type="Pfam" id="PF03553"/>
    </source>
</evidence>
<organism evidence="11 12">
    <name type="scientific">Brachyspira pilosicoli</name>
    <name type="common">Serpulina pilosicoli</name>
    <dbReference type="NCBI Taxonomy" id="52584"/>
    <lineage>
        <taxon>Bacteria</taxon>
        <taxon>Pseudomonadati</taxon>
        <taxon>Spirochaetota</taxon>
        <taxon>Spirochaetia</taxon>
        <taxon>Brachyspirales</taxon>
        <taxon>Brachyspiraceae</taxon>
        <taxon>Brachyspira</taxon>
    </lineage>
</organism>
<evidence type="ECO:0000256" key="7">
    <source>
        <dbReference type="ARBA" id="ARBA00023136"/>
    </source>
</evidence>
<feature type="transmembrane region" description="Helical" evidence="9">
    <location>
        <begin position="373"/>
        <end position="396"/>
    </location>
</feature>
<evidence type="ECO:0000256" key="5">
    <source>
        <dbReference type="ARBA" id="ARBA00022692"/>
    </source>
</evidence>
<evidence type="ECO:0000256" key="9">
    <source>
        <dbReference type="SAM" id="Phobius"/>
    </source>
</evidence>
<dbReference type="OrthoDB" id="9790605at2"/>
<dbReference type="EMBL" id="SAXY01000064">
    <property type="protein sequence ID" value="TXJ37291.1"/>
    <property type="molecule type" value="Genomic_DNA"/>
</dbReference>
<name>A0A5C8EJY8_BRAPL</name>
<keyword evidence="3" id="KW-0050">Antiport</keyword>
<feature type="transmembrane region" description="Helical" evidence="9">
    <location>
        <begin position="199"/>
        <end position="219"/>
    </location>
</feature>
<feature type="transmembrane region" description="Helical" evidence="9">
    <location>
        <begin position="77"/>
        <end position="95"/>
    </location>
</feature>
<feature type="transmembrane region" description="Helical" evidence="9">
    <location>
        <begin position="259"/>
        <end position="280"/>
    </location>
</feature>
<comment type="similarity">
    <text evidence="8">Belongs to the NhaC Na(+)/H(+) (TC 2.A.35) antiporter family.</text>
</comment>
<evidence type="ECO:0000256" key="1">
    <source>
        <dbReference type="ARBA" id="ARBA00004651"/>
    </source>
</evidence>
<evidence type="ECO:0000313" key="11">
    <source>
        <dbReference type="EMBL" id="TXJ37291.1"/>
    </source>
</evidence>
<dbReference type="Proteomes" id="UP000323176">
    <property type="component" value="Unassembled WGS sequence"/>
</dbReference>
<feature type="transmembrane region" description="Helical" evidence="9">
    <location>
        <begin position="34"/>
        <end position="51"/>
    </location>
</feature>
<dbReference type="Pfam" id="PF03553">
    <property type="entry name" value="Na_H_antiporter"/>
    <property type="match status" value="2"/>
</dbReference>
<sequence length="435" mass="46351">MEEKNKGSFLGLIPLIVFLVIYMFSGLYTGSFENMPLMVGILIASGVALLLNNKKAEKKNFETRVDMYCEGGGEKTLILMVLIFILAGAFSGVASKMGAVSSIVNIGLSIIPPNLILPGLFIIGCILSFAMGTSMGTVSALMPIAIDIANKTDINMPLIAGVVVGSAMFGDNLSFISDTTIAATRTQEVSMKSKFQENILMVLPAIIVNFILLVFHPVGAIDLGNHSDFSIINIIPYITVIGLSLVGINVVITMSISVIVAMLIGIFNGSFTFVESFKIIHNGMLGMEDMAVIAIFVGGLVALMKYLGGIDWLLYTLSKNTKTSKGGELSIAALASLIDVSTTNNTISIIAAGPIAANIADKFGISRKRTASILDLFSSAFNGISPFAGQLLVAGGLAKISPISIMPYVWYCILMIIFGIIEIIIGYPHFFKKNK</sequence>
<evidence type="ECO:0000256" key="8">
    <source>
        <dbReference type="ARBA" id="ARBA00038435"/>
    </source>
</evidence>
<dbReference type="GO" id="GO:0015297">
    <property type="term" value="F:antiporter activity"/>
    <property type="evidence" value="ECO:0007669"/>
    <property type="project" value="UniProtKB-KW"/>
</dbReference>
<comment type="caution">
    <text evidence="11">The sequence shown here is derived from an EMBL/GenBank/DDBJ whole genome shotgun (WGS) entry which is preliminary data.</text>
</comment>
<dbReference type="InterPro" id="IPR052180">
    <property type="entry name" value="NhaC_Na-H+_Antiporter"/>
</dbReference>
<feature type="transmembrane region" description="Helical" evidence="9">
    <location>
        <begin position="231"/>
        <end position="252"/>
    </location>
</feature>
<feature type="transmembrane region" description="Helical" evidence="9">
    <location>
        <begin position="408"/>
        <end position="430"/>
    </location>
</feature>
<accession>A0A5C8EJY8</accession>
<reference evidence="11 12" key="1">
    <citation type="journal article" date="1992" name="Lakartidningen">
        <title>[Penicillin V and not amoxicillin is the first choice preparation in acute otitis].</title>
        <authorList>
            <person name="Kamme C."/>
            <person name="Lundgren K."/>
            <person name="Prellner K."/>
        </authorList>
    </citation>
    <scope>NUCLEOTIDE SEQUENCE [LARGE SCALE GENOMIC DNA]</scope>
    <source>
        <strain evidence="11 12">PC5538III-hc</strain>
    </source>
</reference>
<feature type="transmembrane region" description="Helical" evidence="9">
    <location>
        <begin position="115"/>
        <end position="141"/>
    </location>
</feature>
<keyword evidence="7 9" id="KW-0472">Membrane</keyword>
<evidence type="ECO:0000313" key="12">
    <source>
        <dbReference type="Proteomes" id="UP000323176"/>
    </source>
</evidence>
<proteinExistence type="inferred from homology"/>
<keyword evidence="5 9" id="KW-0812">Transmembrane</keyword>
<keyword evidence="4" id="KW-1003">Cell membrane</keyword>
<keyword evidence="6 9" id="KW-1133">Transmembrane helix</keyword>
<evidence type="ECO:0000256" key="3">
    <source>
        <dbReference type="ARBA" id="ARBA00022449"/>
    </source>
</evidence>
<dbReference type="AlphaFoldDB" id="A0A5C8EJY8"/>
<gene>
    <name evidence="11" type="ORF">EPJ72_10590</name>
</gene>
<feature type="transmembrane region" description="Helical" evidence="9">
    <location>
        <begin position="7"/>
        <end position="28"/>
    </location>
</feature>
<evidence type="ECO:0000256" key="4">
    <source>
        <dbReference type="ARBA" id="ARBA00022475"/>
    </source>
</evidence>
<dbReference type="PANTHER" id="PTHR33451:SF5">
    <property type="entry name" value="NA+_H+ ANTIPORTER"/>
    <property type="match status" value="1"/>
</dbReference>
<dbReference type="PANTHER" id="PTHR33451">
    <property type="entry name" value="MALATE-2H(+)/NA(+)-LACTATE ANTIPORTER"/>
    <property type="match status" value="1"/>
</dbReference>
<keyword evidence="2" id="KW-0813">Transport</keyword>
<dbReference type="InterPro" id="IPR018461">
    <property type="entry name" value="Na/H_Antiport_NhaC-like_C"/>
</dbReference>
<feature type="domain" description="Na+/H+ antiporter NhaC-like C-terminal" evidence="10">
    <location>
        <begin position="235"/>
        <end position="426"/>
    </location>
</feature>
<comment type="subcellular location">
    <subcellularLocation>
        <location evidence="1">Cell membrane</location>
        <topology evidence="1">Multi-pass membrane protein</topology>
    </subcellularLocation>
</comment>
<dbReference type="GO" id="GO:0005886">
    <property type="term" value="C:plasma membrane"/>
    <property type="evidence" value="ECO:0007669"/>
    <property type="project" value="UniProtKB-SubCell"/>
</dbReference>
<feature type="domain" description="Na+/H+ antiporter NhaC-like C-terminal" evidence="10">
    <location>
        <begin position="17"/>
        <end position="215"/>
    </location>
</feature>
<evidence type="ECO:0000256" key="6">
    <source>
        <dbReference type="ARBA" id="ARBA00022989"/>
    </source>
</evidence>
<feature type="transmembrane region" description="Helical" evidence="9">
    <location>
        <begin position="292"/>
        <end position="315"/>
    </location>
</feature>